<evidence type="ECO:0000313" key="6">
    <source>
        <dbReference type="Proteomes" id="UP001141422"/>
    </source>
</evidence>
<dbReference type="InterPro" id="IPR017669">
    <property type="entry name" value="Me_Coenz_M_Rdtase_A2"/>
</dbReference>
<evidence type="ECO:0000259" key="4">
    <source>
        <dbReference type="PROSITE" id="PS50893"/>
    </source>
</evidence>
<sequence length="599" mass="66578">MTTPFITIKDLCMDFPAYGPSDAPSDNTPCATAPEMVRVLDNINLEITEGEIVGIIGRSGCGKTVLIHLVRGIDQPPTSGQIIYHVAVCPNCGRVELPSHAGSACSSCGGKLQSRDIDFWAPENEVLKTRIMARTAIMFQRTFALYGDDRVIENVLRALDDIDYPSEKAIGRAADLLDEVRLTHRMMHIARDLSGGEKQRVVLARQLARNPIFLFADEPTGTLDPKTAKIVHDLLKNASRENGMGMLITSHFSQVLEDVADRAVLLDDGKITRIGTPEEIISAFMEDYHDDLVYTDQEIGNPIVRAEDLSKKFIAVDRGVINAVDKISFEINEREIFGIIGVSGGGKTTLSKMIAGLYEPTAGKLEVRIGDEWIDMTKPGYLYRGRAKKYIGLLHQEYDLYPHRTIIDNLTDAIGLEFPKELATRKAMITLQMAGFTEKKAKDVLHRYPASLSEGEKHRVALAQVLIREPRIILLDEPTGTMDPITKVDVKHSIIHAREEMDETFVIVSHDMEFVRDVCDRCMFMRGGKIIQIGPTHEVLEALTDAEKDIMARAVANERERAQDNTPKSVPTQADPKGEDVPEQNAGTLHASTDEMFEM</sequence>
<reference evidence="5" key="1">
    <citation type="submission" date="2022-12" db="EMBL/GenBank/DDBJ databases">
        <title>Isolation and characterisation of novel Methanocorpusculum spp. from native Australian herbivores indicates the genus is ancestrally host-associated.</title>
        <authorList>
            <person name="Volmer J.G."/>
            <person name="Soo R.M."/>
            <person name="Evans P.N."/>
            <person name="Hoedt E.C."/>
            <person name="Astorga Alsina A.L."/>
            <person name="Woodcroft B.J."/>
            <person name="Tyson G.W."/>
            <person name="Hugenholtz P."/>
            <person name="Morrison M."/>
        </authorList>
    </citation>
    <scope>NUCLEOTIDE SEQUENCE</scope>
    <source>
        <strain evidence="5">MG</strain>
    </source>
</reference>
<organism evidence="5 6">
    <name type="scientific">Methanocorpusculum petauri</name>
    <dbReference type="NCBI Taxonomy" id="3002863"/>
    <lineage>
        <taxon>Archaea</taxon>
        <taxon>Methanobacteriati</taxon>
        <taxon>Methanobacteriota</taxon>
        <taxon>Stenosarchaea group</taxon>
        <taxon>Methanomicrobia</taxon>
        <taxon>Methanomicrobiales</taxon>
        <taxon>Methanocorpusculaceae</taxon>
        <taxon>Methanocorpusculum</taxon>
    </lineage>
</organism>
<protein>
    <submittedName>
        <fullName evidence="5">Methyl coenzyme M reductase system, component A2</fullName>
    </submittedName>
</protein>
<dbReference type="NCBIfam" id="TIGR03269">
    <property type="entry name" value="met_CoM_red_A2"/>
    <property type="match status" value="1"/>
</dbReference>
<feature type="domain" description="ABC transporter" evidence="4">
    <location>
        <begin position="6"/>
        <end position="293"/>
    </location>
</feature>
<gene>
    <name evidence="5" type="primary">atwA</name>
    <name evidence="5" type="ORF">O0S10_04365</name>
</gene>
<keyword evidence="6" id="KW-1185">Reference proteome</keyword>
<dbReference type="PANTHER" id="PTHR42764">
    <property type="entry name" value="PHOSPHONATES UTILIZATION ATP-BINDING PROTEIN PHNK-RELATED"/>
    <property type="match status" value="1"/>
</dbReference>
<dbReference type="RefSeq" id="WP_268924678.1">
    <property type="nucleotide sequence ID" value="NZ_JAPTGB010000007.1"/>
</dbReference>
<dbReference type="InterPro" id="IPR003439">
    <property type="entry name" value="ABC_transporter-like_ATP-bd"/>
</dbReference>
<dbReference type="Proteomes" id="UP001141422">
    <property type="component" value="Unassembled WGS sequence"/>
</dbReference>
<dbReference type="PROSITE" id="PS50893">
    <property type="entry name" value="ABC_TRANSPORTER_2"/>
    <property type="match status" value="2"/>
</dbReference>
<evidence type="ECO:0000256" key="2">
    <source>
        <dbReference type="ARBA" id="ARBA00022840"/>
    </source>
</evidence>
<dbReference type="PANTHER" id="PTHR42764:SF2">
    <property type="entry name" value="ABC TRANSPORTER, ATP-BINDING PROTEIN"/>
    <property type="match status" value="1"/>
</dbReference>
<dbReference type="SUPFAM" id="SSF52540">
    <property type="entry name" value="P-loop containing nucleoside triphosphate hydrolases"/>
    <property type="match status" value="2"/>
</dbReference>
<evidence type="ECO:0000256" key="1">
    <source>
        <dbReference type="ARBA" id="ARBA00022741"/>
    </source>
</evidence>
<evidence type="ECO:0000256" key="3">
    <source>
        <dbReference type="SAM" id="MobiDB-lite"/>
    </source>
</evidence>
<feature type="region of interest" description="Disordered" evidence="3">
    <location>
        <begin position="558"/>
        <end position="599"/>
    </location>
</feature>
<dbReference type="Gene3D" id="3.40.50.300">
    <property type="entry name" value="P-loop containing nucleotide triphosphate hydrolases"/>
    <property type="match status" value="2"/>
</dbReference>
<dbReference type="InterPro" id="IPR003593">
    <property type="entry name" value="AAA+_ATPase"/>
</dbReference>
<keyword evidence="2" id="KW-0067">ATP-binding</keyword>
<name>A0ABT4IGJ6_9EURY</name>
<dbReference type="PROSITE" id="PS00211">
    <property type="entry name" value="ABC_TRANSPORTER_1"/>
    <property type="match status" value="1"/>
</dbReference>
<evidence type="ECO:0000313" key="5">
    <source>
        <dbReference type="EMBL" id="MCZ0860464.1"/>
    </source>
</evidence>
<keyword evidence="1" id="KW-0547">Nucleotide-binding</keyword>
<proteinExistence type="predicted"/>
<dbReference type="SMART" id="SM00382">
    <property type="entry name" value="AAA"/>
    <property type="match status" value="2"/>
</dbReference>
<dbReference type="InterPro" id="IPR017871">
    <property type="entry name" value="ABC_transporter-like_CS"/>
</dbReference>
<dbReference type="EMBL" id="JAPTGB010000007">
    <property type="protein sequence ID" value="MCZ0860464.1"/>
    <property type="molecule type" value="Genomic_DNA"/>
</dbReference>
<dbReference type="Pfam" id="PF00005">
    <property type="entry name" value="ABC_tran"/>
    <property type="match status" value="2"/>
</dbReference>
<dbReference type="InterPro" id="IPR027417">
    <property type="entry name" value="P-loop_NTPase"/>
</dbReference>
<accession>A0ABT4IGJ6</accession>
<comment type="caution">
    <text evidence="5">The sequence shown here is derived from an EMBL/GenBank/DDBJ whole genome shotgun (WGS) entry which is preliminary data.</text>
</comment>
<feature type="domain" description="ABC transporter" evidence="4">
    <location>
        <begin position="304"/>
        <end position="552"/>
    </location>
</feature>